<comment type="caution">
    <text evidence="1">The sequence shown here is derived from an EMBL/GenBank/DDBJ whole genome shotgun (WGS) entry which is preliminary data.</text>
</comment>
<evidence type="ECO:0000313" key="2">
    <source>
        <dbReference type="Proteomes" id="UP001157502"/>
    </source>
</evidence>
<accession>A0ACC2GLB3</accession>
<protein>
    <submittedName>
        <fullName evidence="1">Uncharacterized protein</fullName>
    </submittedName>
</protein>
<keyword evidence="2" id="KW-1185">Reference proteome</keyword>
<dbReference type="EMBL" id="CM055738">
    <property type="protein sequence ID" value="KAJ8004436.1"/>
    <property type="molecule type" value="Genomic_DNA"/>
</dbReference>
<proteinExistence type="predicted"/>
<organism evidence="1 2">
    <name type="scientific">Dallia pectoralis</name>
    <name type="common">Alaska blackfish</name>
    <dbReference type="NCBI Taxonomy" id="75939"/>
    <lineage>
        <taxon>Eukaryota</taxon>
        <taxon>Metazoa</taxon>
        <taxon>Chordata</taxon>
        <taxon>Craniata</taxon>
        <taxon>Vertebrata</taxon>
        <taxon>Euteleostomi</taxon>
        <taxon>Actinopterygii</taxon>
        <taxon>Neopterygii</taxon>
        <taxon>Teleostei</taxon>
        <taxon>Protacanthopterygii</taxon>
        <taxon>Esociformes</taxon>
        <taxon>Umbridae</taxon>
        <taxon>Dallia</taxon>
    </lineage>
</organism>
<evidence type="ECO:0000313" key="1">
    <source>
        <dbReference type="EMBL" id="KAJ8004436.1"/>
    </source>
</evidence>
<dbReference type="Proteomes" id="UP001157502">
    <property type="component" value="Chromosome 11"/>
</dbReference>
<reference evidence="1" key="1">
    <citation type="submission" date="2021-05" db="EMBL/GenBank/DDBJ databases">
        <authorList>
            <person name="Pan Q."/>
            <person name="Jouanno E."/>
            <person name="Zahm M."/>
            <person name="Klopp C."/>
            <person name="Cabau C."/>
            <person name="Louis A."/>
            <person name="Berthelot C."/>
            <person name="Parey E."/>
            <person name="Roest Crollius H."/>
            <person name="Montfort J."/>
            <person name="Robinson-Rechavi M."/>
            <person name="Bouchez O."/>
            <person name="Lampietro C."/>
            <person name="Lopez Roques C."/>
            <person name="Donnadieu C."/>
            <person name="Postlethwait J."/>
            <person name="Bobe J."/>
            <person name="Dillon D."/>
            <person name="Chandos A."/>
            <person name="von Hippel F."/>
            <person name="Guiguen Y."/>
        </authorList>
    </citation>
    <scope>NUCLEOTIDE SEQUENCE</scope>
    <source>
        <strain evidence="1">YG-Jan2019</strain>
    </source>
</reference>
<name>A0ACC2GLB3_DALPE</name>
<gene>
    <name evidence="1" type="ORF">DPEC_G00135690</name>
</gene>
<sequence>MQREDKPNLLLSFHTELKQDLLDPDCDIIGAQCSLVDSEMTSVKMEDCSQTQGLNIIKYEEEEEVKNWVVIKDEEENDGYLTNKGEITEAFCLQQRTDHQALDNNTD</sequence>